<evidence type="ECO:0000256" key="6">
    <source>
        <dbReference type="RuleBase" id="RU364082"/>
    </source>
</evidence>
<dbReference type="EMBL" id="JBHSUB010000008">
    <property type="protein sequence ID" value="MFC6378040.1"/>
    <property type="molecule type" value="Genomic_DNA"/>
</dbReference>
<comment type="cofactor">
    <cofactor evidence="6">
        <name>Mg(2+)</name>
        <dbReference type="ChEBI" id="CHEBI:18420"/>
    </cofactor>
    <text evidence="6">Binds 1 Mg(2+) ion per monomer.</text>
</comment>
<dbReference type="NCBIfam" id="TIGR01214">
    <property type="entry name" value="rmlD"/>
    <property type="match status" value="1"/>
</dbReference>
<comment type="caution">
    <text evidence="8">The sequence shown here is derived from an EMBL/GenBank/DDBJ whole genome shotgun (WGS) entry which is preliminary data.</text>
</comment>
<dbReference type="InterPro" id="IPR005913">
    <property type="entry name" value="dTDP_dehydrorham_reduct"/>
</dbReference>
<dbReference type="RefSeq" id="WP_385949256.1">
    <property type="nucleotide sequence ID" value="NZ_JBHSUB010000008.1"/>
</dbReference>
<keyword evidence="6" id="KW-0521">NADP</keyword>
<proteinExistence type="inferred from homology"/>
<comment type="function">
    <text evidence="6">Catalyzes the reduction of dTDP-6-deoxy-L-lyxo-4-hexulose to yield dTDP-L-rhamnose.</text>
</comment>
<dbReference type="Proteomes" id="UP001596230">
    <property type="component" value="Unassembled WGS sequence"/>
</dbReference>
<evidence type="ECO:0000256" key="3">
    <source>
        <dbReference type="ARBA" id="ARBA00012929"/>
    </source>
</evidence>
<dbReference type="SUPFAM" id="SSF51735">
    <property type="entry name" value="NAD(P)-binding Rossmann-fold domains"/>
    <property type="match status" value="1"/>
</dbReference>
<dbReference type="Gene3D" id="3.40.50.720">
    <property type="entry name" value="NAD(P)-binding Rossmann-like Domain"/>
    <property type="match status" value="1"/>
</dbReference>
<dbReference type="InterPro" id="IPR036291">
    <property type="entry name" value="NAD(P)-bd_dom_sf"/>
</dbReference>
<dbReference type="PANTHER" id="PTHR10491">
    <property type="entry name" value="DTDP-4-DEHYDRORHAMNOSE REDUCTASE"/>
    <property type="match status" value="1"/>
</dbReference>
<name>A0ABW1VYH9_9GAMM</name>
<evidence type="ECO:0000313" key="8">
    <source>
        <dbReference type="EMBL" id="MFC6378040.1"/>
    </source>
</evidence>
<keyword evidence="9" id="KW-1185">Reference proteome</keyword>
<keyword evidence="6 8" id="KW-0560">Oxidoreductase</keyword>
<reference evidence="9" key="1">
    <citation type="journal article" date="2019" name="Int. J. Syst. Evol. Microbiol.">
        <title>The Global Catalogue of Microorganisms (GCM) 10K type strain sequencing project: providing services to taxonomists for standard genome sequencing and annotation.</title>
        <authorList>
            <consortium name="The Broad Institute Genomics Platform"/>
            <consortium name="The Broad Institute Genome Sequencing Center for Infectious Disease"/>
            <person name="Wu L."/>
            <person name="Ma J."/>
        </authorList>
    </citation>
    <scope>NUCLEOTIDE SEQUENCE [LARGE SCALE GENOMIC DNA]</scope>
    <source>
        <strain evidence="9">CGMCC 1.18518</strain>
    </source>
</reference>
<sequence>MKVLICGADGQLGRCLLQHYPSHWQVTATNRAVLDITDPYRVKALIEKTHPHFIINAAAYTAVDLAEDDPEHAKAVNTDGVKNLAIAAKNCGAGILHISTDYVFDGDSSSPYTEDTPANPLNIYGKTKLDGELALSEILPDSLIIRTSWLFSEYGNNFMKTMLALSGKNTPLKIVSDQYGCPTYAGDLATAIIYLLENHVKPGLYHYCGNTPVSWYQFAEFIFEQSYKAGLLHLPQTLQAITRHEFGRPAKRPARSVLSNKKLADMMHIPDWHNAVIKVIHQLKSERQE</sequence>
<dbReference type="Pfam" id="PF04321">
    <property type="entry name" value="RmlD_sub_bind"/>
    <property type="match status" value="1"/>
</dbReference>
<evidence type="ECO:0000256" key="5">
    <source>
        <dbReference type="ARBA" id="ARBA00048200"/>
    </source>
</evidence>
<feature type="domain" description="RmlD-like substrate binding" evidence="7">
    <location>
        <begin position="1"/>
        <end position="283"/>
    </location>
</feature>
<dbReference type="EC" id="1.1.1.133" evidence="3 6"/>
<evidence type="ECO:0000259" key="7">
    <source>
        <dbReference type="Pfam" id="PF04321"/>
    </source>
</evidence>
<comment type="similarity">
    <text evidence="2 6">Belongs to the dTDP-4-dehydrorhamnose reductase family.</text>
</comment>
<evidence type="ECO:0000313" key="9">
    <source>
        <dbReference type="Proteomes" id="UP001596230"/>
    </source>
</evidence>
<evidence type="ECO:0000256" key="1">
    <source>
        <dbReference type="ARBA" id="ARBA00004781"/>
    </source>
</evidence>
<accession>A0ABW1VYH9</accession>
<dbReference type="Gene3D" id="3.90.25.10">
    <property type="entry name" value="UDP-galactose 4-epimerase, domain 1"/>
    <property type="match status" value="1"/>
</dbReference>
<comment type="catalytic activity">
    <reaction evidence="5 6">
        <text>dTDP-beta-L-rhamnose + NADP(+) = dTDP-4-dehydro-beta-L-rhamnose + NADPH + H(+)</text>
        <dbReference type="Rhea" id="RHEA:21796"/>
        <dbReference type="ChEBI" id="CHEBI:15378"/>
        <dbReference type="ChEBI" id="CHEBI:57510"/>
        <dbReference type="ChEBI" id="CHEBI:57783"/>
        <dbReference type="ChEBI" id="CHEBI:58349"/>
        <dbReference type="ChEBI" id="CHEBI:62830"/>
        <dbReference type="EC" id="1.1.1.133"/>
    </reaction>
</comment>
<protein>
    <recommendedName>
        <fullName evidence="4 6">dTDP-4-dehydrorhamnose reductase</fullName>
        <ecNumber evidence="3 6">1.1.1.133</ecNumber>
    </recommendedName>
</protein>
<dbReference type="CDD" id="cd05254">
    <property type="entry name" value="dTDP_HR_like_SDR_e"/>
    <property type="match status" value="1"/>
</dbReference>
<dbReference type="InterPro" id="IPR029903">
    <property type="entry name" value="RmlD-like-bd"/>
</dbReference>
<dbReference type="GO" id="GO:0008831">
    <property type="term" value="F:dTDP-4-dehydrorhamnose reductase activity"/>
    <property type="evidence" value="ECO:0007669"/>
    <property type="project" value="UniProtKB-EC"/>
</dbReference>
<evidence type="ECO:0000256" key="4">
    <source>
        <dbReference type="ARBA" id="ARBA00017099"/>
    </source>
</evidence>
<dbReference type="PANTHER" id="PTHR10491:SF4">
    <property type="entry name" value="METHIONINE ADENOSYLTRANSFERASE 2 SUBUNIT BETA"/>
    <property type="match status" value="1"/>
</dbReference>
<comment type="pathway">
    <text evidence="1 6">Carbohydrate biosynthesis; dTDP-L-rhamnose biosynthesis.</text>
</comment>
<evidence type="ECO:0000256" key="2">
    <source>
        <dbReference type="ARBA" id="ARBA00010944"/>
    </source>
</evidence>
<gene>
    <name evidence="8" type="primary">rfbD</name>
    <name evidence="8" type="ORF">ACFP9W_08050</name>
</gene>
<organism evidence="8 9">
    <name type="scientific">Tatumella terrea</name>
    <dbReference type="NCBI Taxonomy" id="419007"/>
    <lineage>
        <taxon>Bacteria</taxon>
        <taxon>Pseudomonadati</taxon>
        <taxon>Pseudomonadota</taxon>
        <taxon>Gammaproteobacteria</taxon>
        <taxon>Enterobacterales</taxon>
        <taxon>Erwiniaceae</taxon>
        <taxon>Tatumella</taxon>
    </lineage>
</organism>